<keyword evidence="3" id="KW-1185">Reference proteome</keyword>
<dbReference type="Proteomes" id="UP001586593">
    <property type="component" value="Unassembled WGS sequence"/>
</dbReference>
<dbReference type="PANTHER" id="PTHR40460:SF1">
    <property type="entry name" value="CSBD-LIKE DOMAIN-CONTAINING PROTEIN"/>
    <property type="match status" value="1"/>
</dbReference>
<dbReference type="PANTHER" id="PTHR40460">
    <property type="entry name" value="CHROMOSOME 1, WHOLE GENOME SHOTGUN SEQUENCE"/>
    <property type="match status" value="1"/>
</dbReference>
<name>A0ABR3XJ31_9PEZI</name>
<feature type="compositionally biased region" description="Polar residues" evidence="1">
    <location>
        <begin position="78"/>
        <end position="88"/>
    </location>
</feature>
<dbReference type="EMBL" id="JAZHXJ010000084">
    <property type="protein sequence ID" value="KAL1875934.1"/>
    <property type="molecule type" value="Genomic_DNA"/>
</dbReference>
<feature type="compositionally biased region" description="Polar residues" evidence="1">
    <location>
        <begin position="26"/>
        <end position="35"/>
    </location>
</feature>
<gene>
    <name evidence="2" type="ORF">VTK73DRAFT_9718</name>
</gene>
<protein>
    <recommendedName>
        <fullName evidence="4">CsbD-like domain-containing protein</fullName>
    </recommendedName>
</protein>
<feature type="compositionally biased region" description="Basic and acidic residues" evidence="1">
    <location>
        <begin position="148"/>
        <end position="183"/>
    </location>
</feature>
<feature type="compositionally biased region" description="Basic and acidic residues" evidence="1">
    <location>
        <begin position="102"/>
        <end position="119"/>
    </location>
</feature>
<feature type="region of interest" description="Disordered" evidence="1">
    <location>
        <begin position="26"/>
        <end position="189"/>
    </location>
</feature>
<comment type="caution">
    <text evidence="2">The sequence shown here is derived from an EMBL/GenBank/DDBJ whole genome shotgun (WGS) entry which is preliminary data.</text>
</comment>
<organism evidence="2 3">
    <name type="scientific">Phialemonium thermophilum</name>
    <dbReference type="NCBI Taxonomy" id="223376"/>
    <lineage>
        <taxon>Eukaryota</taxon>
        <taxon>Fungi</taxon>
        <taxon>Dikarya</taxon>
        <taxon>Ascomycota</taxon>
        <taxon>Pezizomycotina</taxon>
        <taxon>Sordariomycetes</taxon>
        <taxon>Sordariomycetidae</taxon>
        <taxon>Cephalothecales</taxon>
        <taxon>Cephalothecaceae</taxon>
        <taxon>Phialemonium</taxon>
    </lineage>
</organism>
<dbReference type="SUPFAM" id="SSF69047">
    <property type="entry name" value="Hypothetical protein YjbJ"/>
    <property type="match status" value="1"/>
</dbReference>
<sequence>MSNTNNENPSTLKSYIDSAAGRVQNAFGNITGNTDHQAEGAAKQQRAQEEYDASHATAKLPGYTASTAGAVTKDDPNRTTGSWNQTVGSAKEALGGLVGSESLKETGRQQNREGQEQEARGQVNDFASGVADRTKGTLGNAAAGLTGDRAKQEEYQRRHDEGKTKQRGAEHDIQKQAEAERETSSNNTE</sequence>
<evidence type="ECO:0008006" key="4">
    <source>
        <dbReference type="Google" id="ProtNLM"/>
    </source>
</evidence>
<evidence type="ECO:0000256" key="1">
    <source>
        <dbReference type="SAM" id="MobiDB-lite"/>
    </source>
</evidence>
<reference evidence="2 3" key="1">
    <citation type="journal article" date="2024" name="Commun. Biol.">
        <title>Comparative genomic analysis of thermophilic fungi reveals convergent evolutionary adaptations and gene losses.</title>
        <authorList>
            <person name="Steindorff A.S."/>
            <person name="Aguilar-Pontes M.V."/>
            <person name="Robinson A.J."/>
            <person name="Andreopoulos B."/>
            <person name="LaButti K."/>
            <person name="Kuo A."/>
            <person name="Mondo S."/>
            <person name="Riley R."/>
            <person name="Otillar R."/>
            <person name="Haridas S."/>
            <person name="Lipzen A."/>
            <person name="Grimwood J."/>
            <person name="Schmutz J."/>
            <person name="Clum A."/>
            <person name="Reid I.D."/>
            <person name="Moisan M.C."/>
            <person name="Butler G."/>
            <person name="Nguyen T.T.M."/>
            <person name="Dewar K."/>
            <person name="Conant G."/>
            <person name="Drula E."/>
            <person name="Henrissat B."/>
            <person name="Hansel C."/>
            <person name="Singer S."/>
            <person name="Hutchinson M.I."/>
            <person name="de Vries R.P."/>
            <person name="Natvig D.O."/>
            <person name="Powell A.J."/>
            <person name="Tsang A."/>
            <person name="Grigoriev I.V."/>
        </authorList>
    </citation>
    <scope>NUCLEOTIDE SEQUENCE [LARGE SCALE GENOMIC DNA]</scope>
    <source>
        <strain evidence="2 3">ATCC 24622</strain>
    </source>
</reference>
<accession>A0ABR3XJ31</accession>
<proteinExistence type="predicted"/>
<evidence type="ECO:0000313" key="2">
    <source>
        <dbReference type="EMBL" id="KAL1875934.1"/>
    </source>
</evidence>
<feature type="compositionally biased region" description="Low complexity" evidence="1">
    <location>
        <begin position="136"/>
        <end position="147"/>
    </location>
</feature>
<evidence type="ECO:0000313" key="3">
    <source>
        <dbReference type="Proteomes" id="UP001586593"/>
    </source>
</evidence>
<dbReference type="InterPro" id="IPR036629">
    <property type="entry name" value="YjbJ_sf"/>
</dbReference>